<protein>
    <submittedName>
        <fullName evidence="1">Uncharacterized protein</fullName>
    </submittedName>
</protein>
<proteinExistence type="predicted"/>
<reference evidence="1 2" key="1">
    <citation type="submission" date="2024-03" db="EMBL/GenBank/DDBJ databases">
        <title>Aureococcus anophagefferens CCMP1851 and Kratosvirus quantuckense: Draft genome of a second virus-susceptible host strain in the model system.</title>
        <authorList>
            <person name="Chase E."/>
            <person name="Truchon A.R."/>
            <person name="Schepens W."/>
            <person name="Wilhelm S.W."/>
        </authorList>
    </citation>
    <scope>NUCLEOTIDE SEQUENCE [LARGE SCALE GENOMIC DNA]</scope>
    <source>
        <strain evidence="1 2">CCMP1851</strain>
    </source>
</reference>
<gene>
    <name evidence="1" type="ORF">SO694_00018361</name>
</gene>
<comment type="caution">
    <text evidence="1">The sequence shown here is derived from an EMBL/GenBank/DDBJ whole genome shotgun (WGS) entry which is preliminary data.</text>
</comment>
<dbReference type="KEGG" id="aaf:AURANDRAFT_64428"/>
<dbReference type="GO" id="GO:0005856">
    <property type="term" value="C:cytoskeleton"/>
    <property type="evidence" value="ECO:0007669"/>
    <property type="project" value="UniProtKB-SubCell"/>
</dbReference>
<dbReference type="PANTHER" id="PTHR12086">
    <property type="entry name" value="EF-HAND DOMAIN C-TERMINAL CONTAINING PROTEIN"/>
    <property type="match status" value="1"/>
</dbReference>
<dbReference type="PANTHER" id="PTHR12086:SF12">
    <property type="entry name" value="EF-HAND DOMAIN-CONTAINING FAMILY MEMBER B"/>
    <property type="match status" value="1"/>
</dbReference>
<evidence type="ECO:0000313" key="2">
    <source>
        <dbReference type="Proteomes" id="UP001363151"/>
    </source>
</evidence>
<sequence length="412" mass="45714">MNPLNMPPVAGVTTKLGGQTTEACLHLDERPGTPPGVRKWRKSNYTQPGQRIIHPGLIEDFKDANHTAERFGKIKIVSDHVEDVLVQPGAESEFAQVKLTQKESTYHSIKREPLGQSFTRGHVLPSCVAEPGFQFGKKSVREGGDGSKVLIYNPSAAVTAAEKQQYIKSHGSFEPGEQRTRGYDWGGRDMNAHRFGVGDGSHVALNGLALGASAALRQGMDTEPITSTRVQNFNSLQDKLGKTRNLGHGNHRPRDHLYGKASVRGFGEWDARCCITGDYAEEDREPDSDLGKTHTPGFRNILTDAQKERTFGTPTVRSDIPKYAKRSIADHQNYGDDANAQELLYPSQLCAMGIDENEFFAKRPKADIWDLFTAIGWNLDDDKFHKLYDDVCDDDGMTNIETFRKILADKAL</sequence>
<name>A0ABR1G0J1_AURAN</name>
<dbReference type="EMBL" id="JBBJCI010000151">
    <property type="protein sequence ID" value="KAK7242027.1"/>
    <property type="molecule type" value="Genomic_DNA"/>
</dbReference>
<accession>A0ABR1G0J1</accession>
<evidence type="ECO:0000313" key="1">
    <source>
        <dbReference type="EMBL" id="KAK7242027.1"/>
    </source>
</evidence>
<dbReference type="InterPro" id="IPR057428">
    <property type="entry name" value="EFHB_EF-hand_C"/>
</dbReference>
<organism evidence="1 2">
    <name type="scientific">Aureococcus anophagefferens</name>
    <name type="common">Harmful bloom alga</name>
    <dbReference type="NCBI Taxonomy" id="44056"/>
    <lineage>
        <taxon>Eukaryota</taxon>
        <taxon>Sar</taxon>
        <taxon>Stramenopiles</taxon>
        <taxon>Ochrophyta</taxon>
        <taxon>Pelagophyceae</taxon>
        <taxon>Pelagomonadales</taxon>
        <taxon>Pelagomonadaceae</taxon>
        <taxon>Aureococcus</taxon>
    </lineage>
</organism>
<dbReference type="InterPro" id="IPR040193">
    <property type="entry name" value="EFHC1/EFHC2/EFHB"/>
</dbReference>
<dbReference type="Proteomes" id="UP001363151">
    <property type="component" value="Unassembled WGS sequence"/>
</dbReference>
<keyword evidence="2" id="KW-1185">Reference proteome</keyword>
<dbReference type="Pfam" id="PF25325">
    <property type="entry name" value="EF-hand_EFHB_C"/>
    <property type="match status" value="1"/>
</dbReference>